<dbReference type="KEGG" id="pan:PODANSg09755"/>
<feature type="region of interest" description="Disordered" evidence="2">
    <location>
        <begin position="197"/>
        <end position="217"/>
    </location>
</feature>
<feature type="coiled-coil region" evidence="1">
    <location>
        <begin position="5"/>
        <end position="39"/>
    </location>
</feature>
<evidence type="ECO:0000313" key="4">
    <source>
        <dbReference type="EMBL" id="CDP22828.1"/>
    </source>
</evidence>
<protein>
    <submittedName>
        <fullName evidence="3">Podospora anserina S mat+ genomic DNA chromosome 1, supercontig 1</fullName>
    </submittedName>
</protein>
<dbReference type="RefSeq" id="XP_001912706.1">
    <property type="nucleotide sequence ID" value="XM_001912671.1"/>
</dbReference>
<keyword evidence="5" id="KW-1185">Reference proteome</keyword>
<dbReference type="OrthoDB" id="411394at2759"/>
<gene>
    <name evidence="3" type="ORF">PODANS_1_5015</name>
</gene>
<evidence type="ECO:0000313" key="3">
    <source>
        <dbReference type="EMBL" id="CAP60188.1"/>
    </source>
</evidence>
<reference evidence="5" key="3">
    <citation type="journal article" date="2014" name="Genetics">
        <title>Maintaining two mating types: Structure of the mating type locus and its role in heterokaryosis in Podospora anserina.</title>
        <authorList>
            <person name="Grognet P."/>
            <person name="Bidard F."/>
            <person name="Kuchly C."/>
            <person name="Tong L.C.H."/>
            <person name="Coppin E."/>
            <person name="Benkhali J.A."/>
            <person name="Couloux A."/>
            <person name="Wincker P."/>
            <person name="Debuchy R."/>
            <person name="Silar P."/>
        </authorList>
    </citation>
    <scope>GENOME REANNOTATION</scope>
    <source>
        <strain evidence="5">S / ATCC MYA-4624 / DSM 980 / FGSC 10383</strain>
    </source>
</reference>
<dbReference type="Proteomes" id="UP000001197">
    <property type="component" value="Chromosome 1"/>
</dbReference>
<organism evidence="3">
    <name type="scientific">Podospora anserina (strain S / ATCC MYA-4624 / DSM 980 / FGSC 10383)</name>
    <name type="common">Pleurage anserina</name>
    <dbReference type="NCBI Taxonomy" id="515849"/>
    <lineage>
        <taxon>Eukaryota</taxon>
        <taxon>Fungi</taxon>
        <taxon>Dikarya</taxon>
        <taxon>Ascomycota</taxon>
        <taxon>Pezizomycotina</taxon>
        <taxon>Sordariomycetes</taxon>
        <taxon>Sordariomycetidae</taxon>
        <taxon>Sordariales</taxon>
        <taxon>Podosporaceae</taxon>
        <taxon>Podospora</taxon>
        <taxon>Podospora anserina</taxon>
    </lineage>
</organism>
<reference evidence="3" key="2">
    <citation type="submission" date="2008-07" db="EMBL/GenBank/DDBJ databases">
        <authorList>
            <person name="Genoscope - CEA"/>
        </authorList>
    </citation>
    <scope>NUCLEOTIDE SEQUENCE</scope>
    <source>
        <strain evidence="3">S mat+</strain>
    </source>
</reference>
<sequence>MEAELVKLRKEVDDAKRRAEVAERRAEEAQREVRNTTLVEYLEYCHQHLFTTFEVQRDPRLTTAGPASAPHGKLCPTYLRHWDDFDTLQRRTLDSLFTLYPAVQEAFPSLHATRTQGQEMSRGKIGDHLTLDHFVGKFVETPVRSICARLMKHLGFCRRDAHQRIWVIGPKLGLASRAISHSKGDYSKQFSNTRNNTFKPSIVEPHSPLYSSESLRGSTGENSSDCLSWLKAESAPQIYFAEKPGA</sequence>
<dbReference type="VEuPathDB" id="FungiDB:PODANS_1_5015"/>
<reference evidence="4" key="4">
    <citation type="submission" date="2015-04" db="EMBL/GenBank/DDBJ databases">
        <title>Maintaining two mating types: Structure of the mating type locus and its role in heterokaryosis in Podospora anserina.</title>
        <authorList>
            <person name="Grognet P."/>
            <person name="Bidard F."/>
            <person name="Kuchly C."/>
            <person name="Chan Ho Tong L."/>
            <person name="Coppin E."/>
            <person name="Ait Benkhali J."/>
            <person name="Couloux A."/>
            <person name="Wincker P."/>
            <person name="Debuchy R."/>
            <person name="Silar P."/>
        </authorList>
    </citation>
    <scope>NUCLEOTIDE SEQUENCE</scope>
</reference>
<proteinExistence type="predicted"/>
<dbReference type="GeneID" id="6197068"/>
<dbReference type="EMBL" id="FO904936">
    <property type="protein sequence ID" value="CDP22828.1"/>
    <property type="molecule type" value="Genomic_DNA"/>
</dbReference>
<accession>B2AAS6</accession>
<reference evidence="3 5" key="1">
    <citation type="journal article" date="2008" name="Genome Biol.">
        <title>The genome sequence of the model ascomycete fungus Podospora anserina.</title>
        <authorList>
            <person name="Espagne E."/>
            <person name="Lespinet O."/>
            <person name="Malagnac F."/>
            <person name="Da Silva C."/>
            <person name="Jaillon O."/>
            <person name="Porcel B.M."/>
            <person name="Couloux A."/>
            <person name="Aury J.-M."/>
            <person name="Segurens B."/>
            <person name="Poulain J."/>
            <person name="Anthouard V."/>
            <person name="Grossetete S."/>
            <person name="Khalili H."/>
            <person name="Coppin E."/>
            <person name="Dequard-Chablat M."/>
            <person name="Picard M."/>
            <person name="Contamine V."/>
            <person name="Arnaise S."/>
            <person name="Bourdais A."/>
            <person name="Berteaux-Lecellier V."/>
            <person name="Gautheret D."/>
            <person name="de Vries R.P."/>
            <person name="Battaglia E."/>
            <person name="Coutinho P.M."/>
            <person name="Danchin E.G.J."/>
            <person name="Henrissat B."/>
            <person name="El Khoury R."/>
            <person name="Sainsard-Chanet A."/>
            <person name="Boivin A."/>
            <person name="Pinan-Lucarre B."/>
            <person name="Sellem C.H."/>
            <person name="Debuchy R."/>
            <person name="Wincker P."/>
            <person name="Weissenbach J."/>
            <person name="Silar P."/>
        </authorList>
    </citation>
    <scope>NUCLEOTIDE SEQUENCE [LARGE SCALE GENOMIC DNA]</scope>
    <source>
        <strain evidence="5">S / ATCC MYA-4624 / DSM 980 / FGSC 10383</strain>
        <strain evidence="3">S mat+</strain>
    </source>
</reference>
<evidence type="ECO:0000256" key="1">
    <source>
        <dbReference type="SAM" id="Coils"/>
    </source>
</evidence>
<dbReference type="EMBL" id="CU633438">
    <property type="protein sequence ID" value="CAP60188.1"/>
    <property type="molecule type" value="Genomic_DNA"/>
</dbReference>
<dbReference type="HOGENOM" id="CLU_1129474_0_0_1"/>
<evidence type="ECO:0000256" key="2">
    <source>
        <dbReference type="SAM" id="MobiDB-lite"/>
    </source>
</evidence>
<evidence type="ECO:0000313" key="5">
    <source>
        <dbReference type="Proteomes" id="UP000001197"/>
    </source>
</evidence>
<name>B2AAS6_PODAN</name>
<keyword evidence="1" id="KW-0175">Coiled coil</keyword>
<dbReference type="STRING" id="515849.B2AAS6"/>
<dbReference type="AlphaFoldDB" id="B2AAS6"/>